<accession>A0A2N9Y5R0</accession>
<evidence type="ECO:0000313" key="2">
    <source>
        <dbReference type="Proteomes" id="UP000231094"/>
    </source>
</evidence>
<organism evidence="1 2">
    <name type="scientific">Snodgrassella alvi</name>
    <dbReference type="NCBI Taxonomy" id="1196083"/>
    <lineage>
        <taxon>Bacteria</taxon>
        <taxon>Pseudomonadati</taxon>
        <taxon>Pseudomonadota</taxon>
        <taxon>Betaproteobacteria</taxon>
        <taxon>Neisseriales</taxon>
        <taxon>Neisseriaceae</taxon>
        <taxon>Snodgrassella</taxon>
    </lineage>
</organism>
<protein>
    <recommendedName>
        <fullName evidence="3">Lysozyme inhibitor LprI N-terminal domain-containing protein</fullName>
    </recommendedName>
</protein>
<reference evidence="1 2" key="1">
    <citation type="journal article" date="2017" name="MBio">
        <title>Type VI secretion-mediated competition in the bee gut microbiome.</title>
        <authorList>
            <person name="Steele M.I."/>
            <person name="Kwong W.K."/>
            <person name="Powell J.E."/>
            <person name="Whiteley M."/>
            <person name="Moran N.A."/>
        </authorList>
    </citation>
    <scope>NUCLEOTIDE SEQUENCE [LARGE SCALE GENOMIC DNA]</scope>
    <source>
        <strain evidence="1 2">PEB0171</strain>
    </source>
</reference>
<dbReference type="AlphaFoldDB" id="A0A2N9Y5R0"/>
<evidence type="ECO:0008006" key="3">
    <source>
        <dbReference type="Google" id="ProtNLM"/>
    </source>
</evidence>
<sequence length="255" mass="30278">MFRYFYLLIFLFLSFISFLTKADPTKTWIVSKVYISDTIHTKKVTTDDPLYLYRIFELDENSIKTNVFSDSNIENCLNYKINKFKINFDDLLNNNMARNKDETLTAKSFDIEIEQPINQIDIFCPNINETWTLFEKKKNEYLLINTYDSILELKSIEKKNVKPSFSCRDAKKLSEKLICKNMYLSGLDKSIHDIYFTIRKDYGYNDSLKEFGEISNRQKKFIKKRDLCTDEKCLIDVMSKYATELHNDMPLITPY</sequence>
<dbReference type="EMBL" id="MEIV01000025">
    <property type="protein sequence ID" value="PIT63855.1"/>
    <property type="molecule type" value="Genomic_DNA"/>
</dbReference>
<dbReference type="Proteomes" id="UP000231094">
    <property type="component" value="Unassembled WGS sequence"/>
</dbReference>
<gene>
    <name evidence="1" type="ORF">BHC47_03770</name>
</gene>
<name>A0A2N9Y5R0_9NEIS</name>
<proteinExistence type="predicted"/>
<evidence type="ECO:0000313" key="1">
    <source>
        <dbReference type="EMBL" id="PIT63855.1"/>
    </source>
</evidence>
<dbReference type="RefSeq" id="WP_100116135.1">
    <property type="nucleotide sequence ID" value="NZ_JBNPAZ010000002.1"/>
</dbReference>
<comment type="caution">
    <text evidence="1">The sequence shown here is derived from an EMBL/GenBank/DDBJ whole genome shotgun (WGS) entry which is preliminary data.</text>
</comment>